<dbReference type="PROSITE" id="PS00383">
    <property type="entry name" value="TYR_PHOSPHATASE_1"/>
    <property type="match status" value="1"/>
</dbReference>
<comment type="caution">
    <text evidence="3">The sequence shown here is derived from an EMBL/GenBank/DDBJ whole genome shotgun (WGS) entry which is preliminary data.</text>
</comment>
<dbReference type="Proteomes" id="UP000032360">
    <property type="component" value="Unassembled WGS sequence"/>
</dbReference>
<dbReference type="Pfam" id="PF13350">
    <property type="entry name" value="Y_phosphatase3"/>
    <property type="match status" value="1"/>
</dbReference>
<dbReference type="PROSITE" id="PS50056">
    <property type="entry name" value="TYR_PHOSPHATASE_2"/>
    <property type="match status" value="1"/>
</dbReference>
<proteinExistence type="inferred from homology"/>
<reference evidence="3 4" key="1">
    <citation type="submission" date="2015-01" db="EMBL/GenBank/DDBJ databases">
        <title>Draft genome of the acidophilic iron oxidizer Acidithrix ferrooxidans strain Py-F3.</title>
        <authorList>
            <person name="Poehlein A."/>
            <person name="Eisen S."/>
            <person name="Schloemann M."/>
            <person name="Johnson B.D."/>
            <person name="Daniel R."/>
            <person name="Muehling M."/>
        </authorList>
    </citation>
    <scope>NUCLEOTIDE SEQUENCE [LARGE SCALE GENOMIC DNA]</scope>
    <source>
        <strain evidence="3 4">Py-F3</strain>
    </source>
</reference>
<dbReference type="RefSeq" id="WP_052606352.1">
    <property type="nucleotide sequence ID" value="NZ_JXYS01000081.1"/>
</dbReference>
<dbReference type="InterPro" id="IPR029021">
    <property type="entry name" value="Prot-tyrosine_phosphatase-like"/>
</dbReference>
<protein>
    <submittedName>
        <fullName evidence="3">Tyrosine-protein phosphatase</fullName>
        <ecNumber evidence="3">3.1.3.48</ecNumber>
    </submittedName>
</protein>
<feature type="domain" description="Tyrosine specific protein phosphatases" evidence="2">
    <location>
        <begin position="214"/>
        <end position="283"/>
    </location>
</feature>
<keyword evidence="3" id="KW-0378">Hydrolase</keyword>
<keyword evidence="4" id="KW-1185">Reference proteome</keyword>
<dbReference type="EC" id="3.1.3.48" evidence="3"/>
<evidence type="ECO:0000259" key="2">
    <source>
        <dbReference type="PROSITE" id="PS50056"/>
    </source>
</evidence>
<evidence type="ECO:0000256" key="1">
    <source>
        <dbReference type="ARBA" id="ARBA00009580"/>
    </source>
</evidence>
<accession>A0A0D8HF41</accession>
<gene>
    <name evidence="3" type="primary">iphP2</name>
    <name evidence="3" type="ORF">AXFE_26540</name>
</gene>
<dbReference type="GO" id="GO:0004725">
    <property type="term" value="F:protein tyrosine phosphatase activity"/>
    <property type="evidence" value="ECO:0007669"/>
    <property type="project" value="UniProtKB-EC"/>
</dbReference>
<evidence type="ECO:0000313" key="3">
    <source>
        <dbReference type="EMBL" id="KJF16489.1"/>
    </source>
</evidence>
<dbReference type="Gene3D" id="3.90.190.10">
    <property type="entry name" value="Protein tyrosine phosphatase superfamily"/>
    <property type="match status" value="1"/>
</dbReference>
<name>A0A0D8HF41_9ACTN</name>
<dbReference type="PANTHER" id="PTHR31126">
    <property type="entry name" value="TYROSINE-PROTEIN PHOSPHATASE"/>
    <property type="match status" value="1"/>
</dbReference>
<sequence length="323" mass="36784">MLIINSQNTSVYLYENYTNNNQNSLRLFSFIDDPKVLLRTIRQGQIGLMTTEIISLTKFESIELKFEAPIDHMTIFNFEFSDGKSQELAMRHIKLEGATNFRDAGGYAGLKGIHMPWRRYFRSDNLANLTESDLKVLSELKISTIYDLRRDQERELSPTRLLKSSEIEIIEVPITSTIADLSDALPEILAGKLSGLDDNHMCEMYQSIVDTHLDDLLGVASAIIANEQDNVIFHCTAGKDRTGILAALIQLSFGVDQETIFHDFLLSNRYRTPLRMKTLEPHFLEHSIDIQNFKPYLSAPYEALESIFDELIEAAETIDNPNL</sequence>
<dbReference type="AlphaFoldDB" id="A0A0D8HF41"/>
<dbReference type="InterPro" id="IPR026893">
    <property type="entry name" value="Tyr/Ser_Pase_IphP-type"/>
</dbReference>
<organism evidence="3 4">
    <name type="scientific">Acidithrix ferrooxidans</name>
    <dbReference type="NCBI Taxonomy" id="1280514"/>
    <lineage>
        <taxon>Bacteria</taxon>
        <taxon>Bacillati</taxon>
        <taxon>Actinomycetota</taxon>
        <taxon>Acidimicrobiia</taxon>
        <taxon>Acidimicrobiales</taxon>
        <taxon>Acidimicrobiaceae</taxon>
        <taxon>Acidithrix</taxon>
    </lineage>
</organism>
<comment type="similarity">
    <text evidence="1">Belongs to the protein-tyrosine phosphatase family.</text>
</comment>
<dbReference type="OrthoDB" id="1188001at2"/>
<dbReference type="STRING" id="1280514.AXFE_26540"/>
<dbReference type="InterPro" id="IPR000387">
    <property type="entry name" value="Tyr_Pase_dom"/>
</dbReference>
<dbReference type="InterPro" id="IPR016130">
    <property type="entry name" value="Tyr_Pase_AS"/>
</dbReference>
<evidence type="ECO:0000313" key="4">
    <source>
        <dbReference type="Proteomes" id="UP000032360"/>
    </source>
</evidence>
<dbReference type="EMBL" id="JXYS01000081">
    <property type="protein sequence ID" value="KJF16489.1"/>
    <property type="molecule type" value="Genomic_DNA"/>
</dbReference>
<dbReference type="PANTHER" id="PTHR31126:SF1">
    <property type="entry name" value="TYROSINE SPECIFIC PROTEIN PHOSPHATASES DOMAIN-CONTAINING PROTEIN"/>
    <property type="match status" value="1"/>
</dbReference>
<dbReference type="SUPFAM" id="SSF52799">
    <property type="entry name" value="(Phosphotyrosine protein) phosphatases II"/>
    <property type="match status" value="1"/>
</dbReference>